<organism evidence="2 3">
    <name type="scientific">Curvularia kusanoi</name>
    <name type="common">Cochliobolus kusanoi</name>
    <dbReference type="NCBI Taxonomy" id="90978"/>
    <lineage>
        <taxon>Eukaryota</taxon>
        <taxon>Fungi</taxon>
        <taxon>Dikarya</taxon>
        <taxon>Ascomycota</taxon>
        <taxon>Pezizomycotina</taxon>
        <taxon>Dothideomycetes</taxon>
        <taxon>Pleosporomycetidae</taxon>
        <taxon>Pleosporales</taxon>
        <taxon>Pleosporineae</taxon>
        <taxon>Pleosporaceae</taxon>
        <taxon>Curvularia</taxon>
    </lineage>
</organism>
<accession>A0A9P4TJS6</accession>
<protein>
    <submittedName>
        <fullName evidence="2">Uncharacterized protein</fullName>
    </submittedName>
</protein>
<evidence type="ECO:0000313" key="2">
    <source>
        <dbReference type="EMBL" id="KAF3006560.1"/>
    </source>
</evidence>
<name>A0A9P4TJS6_CURKU</name>
<feature type="region of interest" description="Disordered" evidence="1">
    <location>
        <begin position="271"/>
        <end position="329"/>
    </location>
</feature>
<dbReference type="AlphaFoldDB" id="A0A9P4TJS6"/>
<dbReference type="Proteomes" id="UP000801428">
    <property type="component" value="Unassembled WGS sequence"/>
</dbReference>
<sequence>MASKSLTQSLDNTVLTTTTLSEIRDAMSLSHLLVENFEPRSPAPKPPAEDFHATPPLVPERSVSPAKDDFTCQADTTMSELEEQADVTEASDQVAAMFIDDDAIEREFTCVNDEYSKCRTGQYTMALSRKVISDHFGRNKSCTRSVSEWPLFCRKHYQRATYNKDAWQIRKVRLILRQFDIIEGEYPGTTYDITLKRAEEDRLNEFSRKVAGGASLRDAAKAVAPMPGKAFEAPIDILRELDQYLGKGKTLQQAKDTMDVIHQMLQGKETEQVPSIEFLPQLPGKTPTPKSSPTKTRLTKSPSKSPSKGSPRTPRTSARGGVKKPLQKA</sequence>
<feature type="region of interest" description="Disordered" evidence="1">
    <location>
        <begin position="38"/>
        <end position="65"/>
    </location>
</feature>
<keyword evidence="3" id="KW-1185">Reference proteome</keyword>
<dbReference type="OrthoDB" id="4161595at2759"/>
<feature type="compositionally biased region" description="Low complexity" evidence="1">
    <location>
        <begin position="282"/>
        <end position="317"/>
    </location>
</feature>
<comment type="caution">
    <text evidence="2">The sequence shown here is derived from an EMBL/GenBank/DDBJ whole genome shotgun (WGS) entry which is preliminary data.</text>
</comment>
<proteinExistence type="predicted"/>
<dbReference type="EMBL" id="SWKU01000005">
    <property type="protein sequence ID" value="KAF3006560.1"/>
    <property type="molecule type" value="Genomic_DNA"/>
</dbReference>
<gene>
    <name evidence="2" type="ORF">E8E13_006314</name>
</gene>
<evidence type="ECO:0000256" key="1">
    <source>
        <dbReference type="SAM" id="MobiDB-lite"/>
    </source>
</evidence>
<evidence type="ECO:0000313" key="3">
    <source>
        <dbReference type="Proteomes" id="UP000801428"/>
    </source>
</evidence>
<reference evidence="2" key="1">
    <citation type="submission" date="2019-04" db="EMBL/GenBank/DDBJ databases">
        <title>Sequencing of skin fungus with MAO and IRED activity.</title>
        <authorList>
            <person name="Marsaioli A.J."/>
            <person name="Bonatto J.M.C."/>
            <person name="Reis Junior O."/>
        </authorList>
    </citation>
    <scope>NUCLEOTIDE SEQUENCE</scope>
    <source>
        <strain evidence="2">30M1</strain>
    </source>
</reference>